<feature type="compositionally biased region" description="Polar residues" evidence="1">
    <location>
        <begin position="81"/>
        <end position="91"/>
    </location>
</feature>
<organism evidence="2 3">
    <name type="scientific">Molorchus minor</name>
    <dbReference type="NCBI Taxonomy" id="1323400"/>
    <lineage>
        <taxon>Eukaryota</taxon>
        <taxon>Metazoa</taxon>
        <taxon>Ecdysozoa</taxon>
        <taxon>Arthropoda</taxon>
        <taxon>Hexapoda</taxon>
        <taxon>Insecta</taxon>
        <taxon>Pterygota</taxon>
        <taxon>Neoptera</taxon>
        <taxon>Endopterygota</taxon>
        <taxon>Coleoptera</taxon>
        <taxon>Polyphaga</taxon>
        <taxon>Cucujiformia</taxon>
        <taxon>Chrysomeloidea</taxon>
        <taxon>Cerambycidae</taxon>
        <taxon>Lamiinae</taxon>
        <taxon>Monochamini</taxon>
        <taxon>Molorchus</taxon>
    </lineage>
</organism>
<reference evidence="2" key="1">
    <citation type="journal article" date="2023" name="Insect Mol. Biol.">
        <title>Genome sequencing provides insights into the evolution of gene families encoding plant cell wall-degrading enzymes in longhorned beetles.</title>
        <authorList>
            <person name="Shin N.R."/>
            <person name="Okamura Y."/>
            <person name="Kirsch R."/>
            <person name="Pauchet Y."/>
        </authorList>
    </citation>
    <scope>NUCLEOTIDE SEQUENCE</scope>
    <source>
        <strain evidence="2">MMC_N1</strain>
    </source>
</reference>
<feature type="region of interest" description="Disordered" evidence="1">
    <location>
        <begin position="64"/>
        <end position="98"/>
    </location>
</feature>
<protein>
    <submittedName>
        <fullName evidence="2">Uncharacterized protein</fullName>
    </submittedName>
</protein>
<name>A0ABQ9JT88_9CUCU</name>
<keyword evidence="3" id="KW-1185">Reference proteome</keyword>
<sequence>MQGPLCLSLKRQGLSTFPAATAPLPGTSCNGLLHVEISQTGILTYHHTLKEPVAGTSRTSTILESDQGMEKKLSPLKSPMGMQTPQAFSSRSPRKDRLRKEIEQQKEEIRIIFFY</sequence>
<dbReference type="Proteomes" id="UP001162164">
    <property type="component" value="Unassembled WGS sequence"/>
</dbReference>
<evidence type="ECO:0000313" key="2">
    <source>
        <dbReference type="EMBL" id="KAJ8980480.1"/>
    </source>
</evidence>
<accession>A0ABQ9JT88</accession>
<comment type="caution">
    <text evidence="2">The sequence shown here is derived from an EMBL/GenBank/DDBJ whole genome shotgun (WGS) entry which is preliminary data.</text>
</comment>
<dbReference type="EMBL" id="JAPWTJ010000258">
    <property type="protein sequence ID" value="KAJ8980480.1"/>
    <property type="molecule type" value="Genomic_DNA"/>
</dbReference>
<evidence type="ECO:0000313" key="3">
    <source>
        <dbReference type="Proteomes" id="UP001162164"/>
    </source>
</evidence>
<evidence type="ECO:0000256" key="1">
    <source>
        <dbReference type="SAM" id="MobiDB-lite"/>
    </source>
</evidence>
<gene>
    <name evidence="2" type="ORF">NQ317_013233</name>
</gene>
<proteinExistence type="predicted"/>